<dbReference type="Proteomes" id="UP000814128">
    <property type="component" value="Unassembled WGS sequence"/>
</dbReference>
<proteinExistence type="predicted"/>
<name>A0ACB8Q711_9AGAM</name>
<dbReference type="EMBL" id="MU273880">
    <property type="protein sequence ID" value="KAI0027566.1"/>
    <property type="molecule type" value="Genomic_DNA"/>
</dbReference>
<reference evidence="1" key="1">
    <citation type="submission" date="2021-02" db="EMBL/GenBank/DDBJ databases">
        <authorList>
            <consortium name="DOE Joint Genome Institute"/>
            <person name="Ahrendt S."/>
            <person name="Looney B.P."/>
            <person name="Miyauchi S."/>
            <person name="Morin E."/>
            <person name="Drula E."/>
            <person name="Courty P.E."/>
            <person name="Chicoki N."/>
            <person name="Fauchery L."/>
            <person name="Kohler A."/>
            <person name="Kuo A."/>
            <person name="Labutti K."/>
            <person name="Pangilinan J."/>
            <person name="Lipzen A."/>
            <person name="Riley R."/>
            <person name="Andreopoulos W."/>
            <person name="He G."/>
            <person name="Johnson J."/>
            <person name="Barry K.W."/>
            <person name="Grigoriev I.V."/>
            <person name="Nagy L."/>
            <person name="Hibbett D."/>
            <person name="Henrissat B."/>
            <person name="Matheny P.B."/>
            <person name="Labbe J."/>
            <person name="Martin F."/>
        </authorList>
    </citation>
    <scope>NUCLEOTIDE SEQUENCE</scope>
    <source>
        <strain evidence="1">EC-137</strain>
    </source>
</reference>
<evidence type="ECO:0000313" key="2">
    <source>
        <dbReference type="Proteomes" id="UP000814128"/>
    </source>
</evidence>
<accession>A0ACB8Q711</accession>
<sequence>MKSCLKLTPPHSRDSSPPPSPGYHASALLSRKHVSFCDQTCTQIWAADEWDRTPTDVTPKLTYKDMLELKEIQNSLPRAEQPRDPLCPPNRQPSQTLRKVPLGLLPLLPS</sequence>
<evidence type="ECO:0000313" key="1">
    <source>
        <dbReference type="EMBL" id="KAI0027566.1"/>
    </source>
</evidence>
<organism evidence="1 2">
    <name type="scientific">Vararia minispora EC-137</name>
    <dbReference type="NCBI Taxonomy" id="1314806"/>
    <lineage>
        <taxon>Eukaryota</taxon>
        <taxon>Fungi</taxon>
        <taxon>Dikarya</taxon>
        <taxon>Basidiomycota</taxon>
        <taxon>Agaricomycotina</taxon>
        <taxon>Agaricomycetes</taxon>
        <taxon>Russulales</taxon>
        <taxon>Lachnocladiaceae</taxon>
        <taxon>Vararia</taxon>
    </lineage>
</organism>
<feature type="non-terminal residue" evidence="1">
    <location>
        <position position="110"/>
    </location>
</feature>
<protein>
    <submittedName>
        <fullName evidence="1">Uncharacterized protein</fullName>
    </submittedName>
</protein>
<reference evidence="1" key="2">
    <citation type="journal article" date="2022" name="New Phytol.">
        <title>Evolutionary transition to the ectomycorrhizal habit in the genomes of a hyperdiverse lineage of mushroom-forming fungi.</title>
        <authorList>
            <person name="Looney B."/>
            <person name="Miyauchi S."/>
            <person name="Morin E."/>
            <person name="Drula E."/>
            <person name="Courty P.E."/>
            <person name="Kohler A."/>
            <person name="Kuo A."/>
            <person name="LaButti K."/>
            <person name="Pangilinan J."/>
            <person name="Lipzen A."/>
            <person name="Riley R."/>
            <person name="Andreopoulos W."/>
            <person name="He G."/>
            <person name="Johnson J."/>
            <person name="Nolan M."/>
            <person name="Tritt A."/>
            <person name="Barry K.W."/>
            <person name="Grigoriev I.V."/>
            <person name="Nagy L.G."/>
            <person name="Hibbett D."/>
            <person name="Henrissat B."/>
            <person name="Matheny P.B."/>
            <person name="Labbe J."/>
            <person name="Martin F.M."/>
        </authorList>
    </citation>
    <scope>NUCLEOTIDE SEQUENCE</scope>
    <source>
        <strain evidence="1">EC-137</strain>
    </source>
</reference>
<gene>
    <name evidence="1" type="ORF">K488DRAFT_90724</name>
</gene>
<keyword evidence="2" id="KW-1185">Reference proteome</keyword>
<comment type="caution">
    <text evidence="1">The sequence shown here is derived from an EMBL/GenBank/DDBJ whole genome shotgun (WGS) entry which is preliminary data.</text>
</comment>